<evidence type="ECO:0008006" key="4">
    <source>
        <dbReference type="Google" id="ProtNLM"/>
    </source>
</evidence>
<accession>A0AAP1RDC2</accession>
<evidence type="ECO:0000256" key="1">
    <source>
        <dbReference type="SAM" id="Phobius"/>
    </source>
</evidence>
<proteinExistence type="predicted"/>
<dbReference type="Proteomes" id="UP000806077">
    <property type="component" value="Unassembled WGS sequence"/>
</dbReference>
<reference evidence="2 3" key="1">
    <citation type="journal article" date="2020" name="Int. J. Syst. Evol. Microbiol.">
        <title>Tenacibaculum piscium sp. nov., isolated from skin ulcers of sea-farmed fish, and description of Tenacibaculum finnmarkense sp. nov. with subdivision into genomovars finnmarkense and ulcerans.</title>
        <authorList>
            <person name="Olsen A.B."/>
            <person name="Spilsberg B."/>
            <person name="Nilsen H.K."/>
            <person name="Lagesen K."/>
            <person name="Gulla S."/>
            <person name="Avendano-Herrera R."/>
            <person name="Irgang R."/>
            <person name="Duchaud E."/>
            <person name="Colquhoun D.J."/>
        </authorList>
    </citation>
    <scope>NUCLEOTIDE SEQUENCE [LARGE SCALE GENOMIC DNA]</scope>
    <source>
        <strain evidence="2 3">TNO037</strain>
    </source>
</reference>
<keyword evidence="1" id="KW-0472">Membrane</keyword>
<keyword evidence="3" id="KW-1185">Reference proteome</keyword>
<dbReference type="EMBL" id="WXXV01000002">
    <property type="protein sequence ID" value="MBE7694170.1"/>
    <property type="molecule type" value="Genomic_DNA"/>
</dbReference>
<dbReference type="InterPro" id="IPR038060">
    <property type="entry name" value="C12orf66-like_central_sf"/>
</dbReference>
<sequence>MKNFKKFTVLFALFIVPLLFYILLQLGTHNFGKLPIVSKSVIDISLIDKSISFDRRVSVVTFLGNDIALAKGEVYNLKEKIYNKFSNYVSFQMISLVDKSQKEEIEALKKMLSVNTDLSRWNFVFASSEEMQALHESFKTGVSLDENSHSSKAYIIDKELNLRRGKSTIKSLENENLFGYTMKSVAELKNDMIDDISVVLVEYKMALKKNNSSDDRRKNSISNEKK</sequence>
<organism evidence="2 3">
    <name type="scientific">Tenacibaculum finnmarkense genomovar finnmarkense</name>
    <dbReference type="NCBI Taxonomy" id="1458503"/>
    <lineage>
        <taxon>Bacteria</taxon>
        <taxon>Pseudomonadati</taxon>
        <taxon>Bacteroidota</taxon>
        <taxon>Flavobacteriia</taxon>
        <taxon>Flavobacteriales</taxon>
        <taxon>Flavobacteriaceae</taxon>
        <taxon>Tenacibaculum</taxon>
        <taxon>Tenacibaculum finnmarkense</taxon>
    </lineage>
</organism>
<dbReference type="Gene3D" id="3.40.30.10">
    <property type="entry name" value="Glutaredoxin"/>
    <property type="match status" value="1"/>
</dbReference>
<comment type="caution">
    <text evidence="2">The sequence shown here is derived from an EMBL/GenBank/DDBJ whole genome shotgun (WGS) entry which is preliminary data.</text>
</comment>
<evidence type="ECO:0000313" key="3">
    <source>
        <dbReference type="Proteomes" id="UP000806077"/>
    </source>
</evidence>
<name>A0AAP1RDC2_9FLAO</name>
<protein>
    <recommendedName>
        <fullName evidence="4">Membrane or secreted protein</fullName>
    </recommendedName>
</protein>
<evidence type="ECO:0000313" key="2">
    <source>
        <dbReference type="EMBL" id="MBE7694170.1"/>
    </source>
</evidence>
<gene>
    <name evidence="2" type="ORF">F7645_01810</name>
</gene>
<keyword evidence="1" id="KW-0812">Transmembrane</keyword>
<keyword evidence="1" id="KW-1133">Transmembrane helix</keyword>
<dbReference type="AlphaFoldDB" id="A0AAP1RDC2"/>
<feature type="transmembrane region" description="Helical" evidence="1">
    <location>
        <begin position="7"/>
        <end position="24"/>
    </location>
</feature>
<dbReference type="SUPFAM" id="SSF158548">
    <property type="entry name" value="FLJ32549 domain-like"/>
    <property type="match status" value="1"/>
</dbReference>
<dbReference type="RefSeq" id="WP_101955511.1">
    <property type="nucleotide sequence ID" value="NZ_JAFMUA010000001.1"/>
</dbReference>